<feature type="region of interest" description="Disordered" evidence="1">
    <location>
        <begin position="55"/>
        <end position="150"/>
    </location>
</feature>
<proteinExistence type="predicted"/>
<accession>A0A5D4R2B9</accession>
<feature type="compositionally biased region" description="Acidic residues" evidence="1">
    <location>
        <begin position="82"/>
        <end position="124"/>
    </location>
</feature>
<feature type="compositionally biased region" description="Basic and acidic residues" evidence="1">
    <location>
        <begin position="62"/>
        <end position="74"/>
    </location>
</feature>
<dbReference type="Pfam" id="PF07423">
    <property type="entry name" value="DUF1510"/>
    <property type="match status" value="1"/>
</dbReference>
<protein>
    <submittedName>
        <fullName evidence="4">DUF1510 family protein</fullName>
    </submittedName>
</protein>
<evidence type="ECO:0000256" key="2">
    <source>
        <dbReference type="SAM" id="Phobius"/>
    </source>
</evidence>
<comment type="caution">
    <text evidence="4">The sequence shown here is derived from an EMBL/GenBank/DDBJ whole genome shotgun (WGS) entry which is preliminary data.</text>
</comment>
<keyword evidence="2" id="KW-1133">Transmembrane helix</keyword>
<dbReference type="AlphaFoldDB" id="A0A5D4R2B9"/>
<keyword evidence="2" id="KW-0472">Membrane</keyword>
<keyword evidence="2" id="KW-0812">Transmembrane</keyword>
<feature type="transmembrane region" description="Helical" evidence="2">
    <location>
        <begin position="25"/>
        <end position="47"/>
    </location>
</feature>
<feature type="domain" description="DUF1510" evidence="3">
    <location>
        <begin position="137"/>
        <end position="226"/>
    </location>
</feature>
<dbReference type="RefSeq" id="WP_148976546.1">
    <property type="nucleotide sequence ID" value="NZ_VTER01000012.1"/>
</dbReference>
<evidence type="ECO:0000313" key="4">
    <source>
        <dbReference type="EMBL" id="TYS44361.1"/>
    </source>
</evidence>
<evidence type="ECO:0000256" key="1">
    <source>
        <dbReference type="SAM" id="MobiDB-lite"/>
    </source>
</evidence>
<organism evidence="4 5">
    <name type="scientific">Bacillus infantis</name>
    <dbReference type="NCBI Taxonomy" id="324767"/>
    <lineage>
        <taxon>Bacteria</taxon>
        <taxon>Bacillati</taxon>
        <taxon>Bacillota</taxon>
        <taxon>Bacilli</taxon>
        <taxon>Bacillales</taxon>
        <taxon>Bacillaceae</taxon>
        <taxon>Bacillus</taxon>
    </lineage>
</organism>
<feature type="compositionally biased region" description="Polar residues" evidence="1">
    <location>
        <begin position="138"/>
        <end position="150"/>
    </location>
</feature>
<dbReference type="EMBL" id="VTER01000012">
    <property type="protein sequence ID" value="TYS44361.1"/>
    <property type="molecule type" value="Genomic_DNA"/>
</dbReference>
<gene>
    <name evidence="4" type="ORF">FZD51_21040</name>
</gene>
<evidence type="ECO:0000313" key="5">
    <source>
        <dbReference type="Proteomes" id="UP000322139"/>
    </source>
</evidence>
<dbReference type="Proteomes" id="UP000322139">
    <property type="component" value="Unassembled WGS sequence"/>
</dbReference>
<evidence type="ECO:0000259" key="3">
    <source>
        <dbReference type="Pfam" id="PF07423"/>
    </source>
</evidence>
<name>A0A5D4R2B9_9BACI</name>
<dbReference type="InterPro" id="IPR009988">
    <property type="entry name" value="DUF1510"/>
</dbReference>
<reference evidence="4 5" key="1">
    <citation type="submission" date="2019-08" db="EMBL/GenBank/DDBJ databases">
        <title>Bacillus genomes from the desert of Cuatro Cienegas, Coahuila.</title>
        <authorList>
            <person name="Olmedo-Alvarez G."/>
        </authorList>
    </citation>
    <scope>NUCLEOTIDE SEQUENCE [LARGE SCALE GENOMIC DNA]</scope>
    <source>
        <strain evidence="4 5">CH446_14T</strain>
    </source>
</reference>
<sequence length="230" mass="24956">MNGNFEESNGSSRSGKRAKRRKTNIILNTLIGVVLLLIIIVSAAIFLGGNDDEAAEQAPASEKADPENNDKDNDNNTSDETAGQEEETDQAEDSAQDGGDAENPDEDNGEEAEGDQDIEEDAEVTDGGSAPDVEKTIVNPSWQPVGTSQTGEHTAVYEGVDWNEMVQAITYATGIPESNMTIWFLGNNGPNQSVGTVSTKDQQEKYRVYIEWVDGQGWKPVKMEELNSIQ</sequence>